<accession>A0AAJ0GJN9</accession>
<dbReference type="PANTHER" id="PTHR15263:SF1">
    <property type="entry name" value="NF-KAPPA-B INHIBITOR-LIKE PROTEIN 1"/>
    <property type="match status" value="1"/>
</dbReference>
<gene>
    <name evidence="8" type="ORF">LTR09_000462</name>
</gene>
<evidence type="ECO:0000256" key="6">
    <source>
        <dbReference type="SAM" id="Coils"/>
    </source>
</evidence>
<keyword evidence="6" id="KW-0175">Coiled coil</keyword>
<evidence type="ECO:0000256" key="7">
    <source>
        <dbReference type="SAM" id="MobiDB-lite"/>
    </source>
</evidence>
<feature type="compositionally biased region" description="Basic and acidic residues" evidence="7">
    <location>
        <begin position="31"/>
        <end position="41"/>
    </location>
</feature>
<dbReference type="GO" id="GO:0043124">
    <property type="term" value="P:negative regulation of canonical NF-kappaB signal transduction"/>
    <property type="evidence" value="ECO:0007669"/>
    <property type="project" value="InterPro"/>
</dbReference>
<protein>
    <recommendedName>
        <fullName evidence="10">NF-kappa-B inhibitor-like protein 1</fullName>
    </recommendedName>
</protein>
<dbReference type="InterPro" id="IPR038753">
    <property type="entry name" value="NFKBIL1"/>
</dbReference>
<feature type="compositionally biased region" description="Basic residues" evidence="7">
    <location>
        <begin position="61"/>
        <end position="70"/>
    </location>
</feature>
<feature type="compositionally biased region" description="Basic and acidic residues" evidence="7">
    <location>
        <begin position="86"/>
        <end position="96"/>
    </location>
</feature>
<reference evidence="8" key="1">
    <citation type="submission" date="2023-04" db="EMBL/GenBank/DDBJ databases">
        <title>Black Yeasts Isolated from many extreme environments.</title>
        <authorList>
            <person name="Coleine C."/>
            <person name="Stajich J.E."/>
            <person name="Selbmann L."/>
        </authorList>
    </citation>
    <scope>NUCLEOTIDE SEQUENCE</scope>
    <source>
        <strain evidence="8">CCFEE 5312</strain>
    </source>
</reference>
<evidence type="ECO:0008006" key="10">
    <source>
        <dbReference type="Google" id="ProtNLM"/>
    </source>
</evidence>
<evidence type="ECO:0000256" key="3">
    <source>
        <dbReference type="ARBA" id="ARBA00022737"/>
    </source>
</evidence>
<evidence type="ECO:0000313" key="9">
    <source>
        <dbReference type="Proteomes" id="UP001271007"/>
    </source>
</evidence>
<dbReference type="EMBL" id="JAWDJX010000001">
    <property type="protein sequence ID" value="KAK3058897.1"/>
    <property type="molecule type" value="Genomic_DNA"/>
</dbReference>
<evidence type="ECO:0000313" key="8">
    <source>
        <dbReference type="EMBL" id="KAK3058897.1"/>
    </source>
</evidence>
<evidence type="ECO:0000256" key="2">
    <source>
        <dbReference type="ARBA" id="ARBA00022553"/>
    </source>
</evidence>
<evidence type="ECO:0000256" key="4">
    <source>
        <dbReference type="ARBA" id="ARBA00023043"/>
    </source>
</evidence>
<evidence type="ECO:0000256" key="1">
    <source>
        <dbReference type="ARBA" id="ARBA00004123"/>
    </source>
</evidence>
<dbReference type="AlphaFoldDB" id="A0AAJ0GJN9"/>
<organism evidence="8 9">
    <name type="scientific">Extremus antarcticus</name>
    <dbReference type="NCBI Taxonomy" id="702011"/>
    <lineage>
        <taxon>Eukaryota</taxon>
        <taxon>Fungi</taxon>
        <taxon>Dikarya</taxon>
        <taxon>Ascomycota</taxon>
        <taxon>Pezizomycotina</taxon>
        <taxon>Dothideomycetes</taxon>
        <taxon>Dothideomycetidae</taxon>
        <taxon>Mycosphaerellales</taxon>
        <taxon>Extremaceae</taxon>
        <taxon>Extremus</taxon>
    </lineage>
</organism>
<comment type="subcellular location">
    <subcellularLocation>
        <location evidence="1">Nucleus</location>
    </subcellularLocation>
</comment>
<keyword evidence="9" id="KW-1185">Reference proteome</keyword>
<feature type="coiled-coil region" evidence="6">
    <location>
        <begin position="204"/>
        <end position="235"/>
    </location>
</feature>
<keyword evidence="4" id="KW-0040">ANK repeat</keyword>
<dbReference type="GO" id="GO:0005634">
    <property type="term" value="C:nucleus"/>
    <property type="evidence" value="ECO:0007669"/>
    <property type="project" value="UniProtKB-SubCell"/>
</dbReference>
<keyword evidence="5" id="KW-0539">Nucleus</keyword>
<feature type="compositionally biased region" description="Basic and acidic residues" evidence="7">
    <location>
        <begin position="1"/>
        <end position="23"/>
    </location>
</feature>
<feature type="region of interest" description="Disordered" evidence="7">
    <location>
        <begin position="1"/>
        <end position="136"/>
    </location>
</feature>
<keyword evidence="3" id="KW-0677">Repeat</keyword>
<keyword evidence="2" id="KW-0597">Phosphoprotein</keyword>
<feature type="compositionally biased region" description="Polar residues" evidence="7">
    <location>
        <begin position="106"/>
        <end position="118"/>
    </location>
</feature>
<evidence type="ECO:0000256" key="5">
    <source>
        <dbReference type="ARBA" id="ARBA00023242"/>
    </source>
</evidence>
<comment type="caution">
    <text evidence="8">The sequence shown here is derived from an EMBL/GenBank/DDBJ whole genome shotgun (WGS) entry which is preliminary data.</text>
</comment>
<name>A0AAJ0GJN9_9PEZI</name>
<sequence length="395" mass="45214">MPSLEESRQRVKQSLEGDTDHDAILASLQDEIDRHNAIKDDLSEDINGSRKSRHEDDRTARRPSRFRFKHGTKDPRDDRKKHRRSRREDGDSGDSSRHHRKRRKQSTPPSDDATNQDSPAHPFPREPHDPALTDTDAFRASLFDALADDEGAAAYWESVYNQPIHIYPRPTHPNTSTGELEALSDEEYVKYVKEKMWERKNPEVAFEQKRKEKARKQAEEEKTRAREEFVRRKERQAWERAQRWEGRTEEGGEAWERYESAFIGDPAGVSNPAAPVGPSEAEYSTAWSAYLAAWSALLNSAPSQAETKLANRLPWPVLPGKPILKPNIEAFMQRAPAENLHGRLRTLKAERVRWHPDKIQQRFGGEVDVGTMKLVTGVFQVVDGLFEGERKKGGG</sequence>
<proteinExistence type="predicted"/>
<dbReference type="Proteomes" id="UP001271007">
    <property type="component" value="Unassembled WGS sequence"/>
</dbReference>
<dbReference type="PANTHER" id="PTHR15263">
    <property type="entry name" value="I-KAPPA-B-LIKE PROTEIN IKBL"/>
    <property type="match status" value="1"/>
</dbReference>